<dbReference type="STRING" id="55969.SD72_08915"/>
<dbReference type="AlphaFoldDB" id="A0A542Y6G0"/>
<name>A0A542Y6G0_9MICO</name>
<dbReference type="RefSeq" id="WP_141886946.1">
    <property type="nucleotide sequence ID" value="NZ_BAAAUY010000001.1"/>
</dbReference>
<sequence length="214" mass="22199">MTSPAPRRSVKRIVLISVLALFLVILGVVAAILIPILTHSSAGGSGQKIPSAFESESSAEGADGRTRAISVTTTDGKPADLSALTPGEEIIVTGEGFDAGLGIYVGFCAVPPSADVKPGPCLGGIPEGAEEGAAAAKEALSSAWITDDWAWKAFATQGYDDPKRGAFEVRLTVPAPSVEGLDCTVSRCAVSTRSDHTAVRDRVQDMLLPFAYKK</sequence>
<keyword evidence="2" id="KW-0812">Transmembrane</keyword>
<feature type="region of interest" description="Disordered" evidence="1">
    <location>
        <begin position="42"/>
        <end position="72"/>
    </location>
</feature>
<evidence type="ECO:0000313" key="3">
    <source>
        <dbReference type="EMBL" id="TQL43663.1"/>
    </source>
</evidence>
<dbReference type="Gene3D" id="2.60.40.230">
    <property type="entry name" value="Neocarzinostatin-like"/>
    <property type="match status" value="1"/>
</dbReference>
<keyword evidence="2" id="KW-0472">Membrane</keyword>
<feature type="compositionally biased region" description="Low complexity" evidence="1">
    <location>
        <begin position="51"/>
        <end position="61"/>
    </location>
</feature>
<evidence type="ECO:0000256" key="1">
    <source>
        <dbReference type="SAM" id="MobiDB-lite"/>
    </source>
</evidence>
<dbReference type="Proteomes" id="UP000319094">
    <property type="component" value="Unassembled WGS sequence"/>
</dbReference>
<dbReference type="SUPFAM" id="SSF49319">
    <property type="entry name" value="Actinoxanthin-like"/>
    <property type="match status" value="1"/>
</dbReference>
<keyword evidence="2" id="KW-1133">Transmembrane helix</keyword>
<feature type="transmembrane region" description="Helical" evidence="2">
    <location>
        <begin position="12"/>
        <end position="37"/>
    </location>
</feature>
<reference evidence="3 4" key="1">
    <citation type="submission" date="2019-06" db="EMBL/GenBank/DDBJ databases">
        <title>Sequencing the genomes of 1000 actinobacteria strains.</title>
        <authorList>
            <person name="Klenk H.-P."/>
        </authorList>
    </citation>
    <scope>NUCLEOTIDE SEQUENCE [LARGE SCALE GENOMIC DNA]</scope>
    <source>
        <strain evidence="3 4">DSM 8803</strain>
    </source>
</reference>
<accession>A0A542Y6G0</accession>
<protein>
    <submittedName>
        <fullName evidence="3">Uncharacterized protein</fullName>
    </submittedName>
</protein>
<comment type="caution">
    <text evidence="3">The sequence shown here is derived from an EMBL/GenBank/DDBJ whole genome shotgun (WGS) entry which is preliminary data.</text>
</comment>
<evidence type="ECO:0000256" key="2">
    <source>
        <dbReference type="SAM" id="Phobius"/>
    </source>
</evidence>
<dbReference type="InterPro" id="IPR027273">
    <property type="entry name" value="Neocarzinostatin-like"/>
</dbReference>
<gene>
    <name evidence="3" type="ORF">FB468_1692</name>
</gene>
<dbReference type="OrthoDB" id="4175021at2"/>
<dbReference type="EMBL" id="VFON01000001">
    <property type="protein sequence ID" value="TQL43663.1"/>
    <property type="molecule type" value="Genomic_DNA"/>
</dbReference>
<organism evidence="3 4">
    <name type="scientific">Leucobacter komagatae</name>
    <dbReference type="NCBI Taxonomy" id="55969"/>
    <lineage>
        <taxon>Bacteria</taxon>
        <taxon>Bacillati</taxon>
        <taxon>Actinomycetota</taxon>
        <taxon>Actinomycetes</taxon>
        <taxon>Micrococcales</taxon>
        <taxon>Microbacteriaceae</taxon>
        <taxon>Leucobacter</taxon>
    </lineage>
</organism>
<keyword evidence="4" id="KW-1185">Reference proteome</keyword>
<proteinExistence type="predicted"/>
<evidence type="ECO:0000313" key="4">
    <source>
        <dbReference type="Proteomes" id="UP000319094"/>
    </source>
</evidence>